<dbReference type="AlphaFoldDB" id="A0A246FG54"/>
<name>A0A246FG54_9BACT</name>
<keyword evidence="4" id="KW-1185">Reference proteome</keyword>
<dbReference type="InterPro" id="IPR001387">
    <property type="entry name" value="Cro/C1-type_HTH"/>
</dbReference>
<accession>A0A246FG54</accession>
<feature type="domain" description="HTH cro/C1-type" evidence="2">
    <location>
        <begin position="13"/>
        <end position="67"/>
    </location>
</feature>
<dbReference type="RefSeq" id="WP_088466034.1">
    <property type="nucleotide sequence ID" value="NZ_NIRR01000058.1"/>
</dbReference>
<dbReference type="PANTHER" id="PTHR46797">
    <property type="entry name" value="HTH-TYPE TRANSCRIPTIONAL REGULATOR"/>
    <property type="match status" value="1"/>
</dbReference>
<dbReference type="EMBL" id="NIRR01000058">
    <property type="protein sequence ID" value="OWP61523.1"/>
    <property type="molecule type" value="Genomic_DNA"/>
</dbReference>
<dbReference type="CDD" id="cd00093">
    <property type="entry name" value="HTH_XRE"/>
    <property type="match status" value="1"/>
</dbReference>
<evidence type="ECO:0000259" key="2">
    <source>
        <dbReference type="PROSITE" id="PS50943"/>
    </source>
</evidence>
<dbReference type="GO" id="GO:0003700">
    <property type="term" value="F:DNA-binding transcription factor activity"/>
    <property type="evidence" value="ECO:0007669"/>
    <property type="project" value="TreeGrafter"/>
</dbReference>
<dbReference type="OrthoDB" id="2902336at2"/>
<comment type="caution">
    <text evidence="3">The sequence shown here is derived from an EMBL/GenBank/DDBJ whole genome shotgun (WGS) entry which is preliminary data.</text>
</comment>
<protein>
    <submittedName>
        <fullName evidence="3">Transcriptional regulator</fullName>
    </submittedName>
</protein>
<dbReference type="GO" id="GO:0003677">
    <property type="term" value="F:DNA binding"/>
    <property type="evidence" value="ECO:0007669"/>
    <property type="project" value="UniProtKB-KW"/>
</dbReference>
<dbReference type="GO" id="GO:0005829">
    <property type="term" value="C:cytosol"/>
    <property type="evidence" value="ECO:0007669"/>
    <property type="project" value="TreeGrafter"/>
</dbReference>
<evidence type="ECO:0000313" key="4">
    <source>
        <dbReference type="Proteomes" id="UP000197277"/>
    </source>
</evidence>
<dbReference type="Pfam" id="PF01381">
    <property type="entry name" value="HTH_3"/>
    <property type="match status" value="1"/>
</dbReference>
<sequence length="78" mass="8478">MNGDPIKSFGLVIKEIRKSQGLSQESLATEANLDRAFISQVENGHKQPSLLTIFRLADALKLSVSELLKQVEAVLAGN</sequence>
<dbReference type="PROSITE" id="PS50943">
    <property type="entry name" value="HTH_CROC1"/>
    <property type="match status" value="1"/>
</dbReference>
<dbReference type="Gene3D" id="1.10.260.40">
    <property type="entry name" value="lambda repressor-like DNA-binding domains"/>
    <property type="match status" value="1"/>
</dbReference>
<dbReference type="Proteomes" id="UP000197277">
    <property type="component" value="Unassembled WGS sequence"/>
</dbReference>
<dbReference type="InterPro" id="IPR050807">
    <property type="entry name" value="TransReg_Diox_bact_type"/>
</dbReference>
<dbReference type="InterPro" id="IPR010982">
    <property type="entry name" value="Lambda_DNA-bd_dom_sf"/>
</dbReference>
<keyword evidence="1" id="KW-0238">DNA-binding</keyword>
<dbReference type="PANTHER" id="PTHR46797:SF1">
    <property type="entry name" value="METHYLPHOSPHONATE SYNTHASE"/>
    <property type="match status" value="1"/>
</dbReference>
<reference evidence="3 4" key="1">
    <citation type="submission" date="2017-06" db="EMBL/GenBank/DDBJ databases">
        <title>Hymenobacter amundsenii sp. nov. isolated from regoliths in Antarctica.</title>
        <authorList>
            <person name="Sedlacek I."/>
            <person name="Kralova S."/>
            <person name="Pantucek R."/>
            <person name="Svec P."/>
            <person name="Holochova P."/>
            <person name="Stankova E."/>
            <person name="Vrbovska V."/>
            <person name="Busse H.-J."/>
        </authorList>
    </citation>
    <scope>NUCLEOTIDE SEQUENCE [LARGE SCALE GENOMIC DNA]</scope>
    <source>
        <strain evidence="3 4">CCM 8682</strain>
    </source>
</reference>
<dbReference type="SMART" id="SM00530">
    <property type="entry name" value="HTH_XRE"/>
    <property type="match status" value="1"/>
</dbReference>
<gene>
    <name evidence="3" type="ORF">CDA63_18990</name>
</gene>
<dbReference type="SUPFAM" id="SSF47413">
    <property type="entry name" value="lambda repressor-like DNA-binding domains"/>
    <property type="match status" value="1"/>
</dbReference>
<evidence type="ECO:0000313" key="3">
    <source>
        <dbReference type="EMBL" id="OWP61523.1"/>
    </source>
</evidence>
<evidence type="ECO:0000256" key="1">
    <source>
        <dbReference type="ARBA" id="ARBA00023125"/>
    </source>
</evidence>
<organism evidence="3 4">
    <name type="scientific">Hymenobacter amundsenii</name>
    <dbReference type="NCBI Taxonomy" id="2006685"/>
    <lineage>
        <taxon>Bacteria</taxon>
        <taxon>Pseudomonadati</taxon>
        <taxon>Bacteroidota</taxon>
        <taxon>Cytophagia</taxon>
        <taxon>Cytophagales</taxon>
        <taxon>Hymenobacteraceae</taxon>
        <taxon>Hymenobacter</taxon>
    </lineage>
</organism>
<proteinExistence type="predicted"/>